<evidence type="ECO:0000256" key="5">
    <source>
        <dbReference type="ARBA" id="ARBA00022989"/>
    </source>
</evidence>
<dbReference type="PANTHER" id="PTHR42718">
    <property type="entry name" value="MAJOR FACILITATOR SUPERFAMILY MULTIDRUG TRANSPORTER MFSC"/>
    <property type="match status" value="1"/>
</dbReference>
<evidence type="ECO:0000256" key="2">
    <source>
        <dbReference type="ARBA" id="ARBA00022448"/>
    </source>
</evidence>
<reference evidence="9 10" key="1">
    <citation type="submission" date="2018-05" db="EMBL/GenBank/DDBJ databases">
        <title>Evolution of GPA BGCs.</title>
        <authorList>
            <person name="Waglechner N."/>
            <person name="Wright G.D."/>
        </authorList>
    </citation>
    <scope>NUCLEOTIDE SEQUENCE [LARGE SCALE GENOMIC DNA]</scope>
    <source>
        <strain evidence="9 10">DSM 5908</strain>
    </source>
</reference>
<dbReference type="OrthoDB" id="9781469at2"/>
<keyword evidence="5 7" id="KW-1133">Transmembrane helix</keyword>
<dbReference type="GO" id="GO:0005886">
    <property type="term" value="C:plasma membrane"/>
    <property type="evidence" value="ECO:0007669"/>
    <property type="project" value="UniProtKB-SubCell"/>
</dbReference>
<keyword evidence="10" id="KW-1185">Reference proteome</keyword>
<feature type="domain" description="Major facilitator superfamily (MFS) profile" evidence="8">
    <location>
        <begin position="26"/>
        <end position="463"/>
    </location>
</feature>
<evidence type="ECO:0000313" key="9">
    <source>
        <dbReference type="EMBL" id="RSM44214.1"/>
    </source>
</evidence>
<evidence type="ECO:0000256" key="3">
    <source>
        <dbReference type="ARBA" id="ARBA00022475"/>
    </source>
</evidence>
<feature type="transmembrane region" description="Helical" evidence="7">
    <location>
        <begin position="367"/>
        <end position="393"/>
    </location>
</feature>
<feature type="transmembrane region" description="Helical" evidence="7">
    <location>
        <begin position="93"/>
        <end position="115"/>
    </location>
</feature>
<name>A0A428WMA0_AMYBA</name>
<proteinExistence type="predicted"/>
<evidence type="ECO:0000256" key="6">
    <source>
        <dbReference type="ARBA" id="ARBA00023136"/>
    </source>
</evidence>
<organism evidence="9 10">
    <name type="scientific">Amycolatopsis balhimycina DSM 5908</name>
    <dbReference type="NCBI Taxonomy" id="1081091"/>
    <lineage>
        <taxon>Bacteria</taxon>
        <taxon>Bacillati</taxon>
        <taxon>Actinomycetota</taxon>
        <taxon>Actinomycetes</taxon>
        <taxon>Pseudonocardiales</taxon>
        <taxon>Pseudonocardiaceae</taxon>
        <taxon>Amycolatopsis</taxon>
    </lineage>
</organism>
<dbReference type="Gene3D" id="1.20.1720.10">
    <property type="entry name" value="Multidrug resistance protein D"/>
    <property type="match status" value="1"/>
</dbReference>
<evidence type="ECO:0000313" key="10">
    <source>
        <dbReference type="Proteomes" id="UP000286716"/>
    </source>
</evidence>
<dbReference type="CDD" id="cd17321">
    <property type="entry name" value="MFS_MMR_MDR_like"/>
    <property type="match status" value="1"/>
</dbReference>
<feature type="transmembrane region" description="Helical" evidence="7">
    <location>
        <begin position="151"/>
        <end position="172"/>
    </location>
</feature>
<dbReference type="InterPro" id="IPR000802">
    <property type="entry name" value="Arsenical_pump_ArsB"/>
</dbReference>
<feature type="transmembrane region" description="Helical" evidence="7">
    <location>
        <begin position="60"/>
        <end position="81"/>
    </location>
</feature>
<feature type="transmembrane region" description="Helical" evidence="7">
    <location>
        <begin position="342"/>
        <end position="361"/>
    </location>
</feature>
<feature type="transmembrane region" description="Helical" evidence="7">
    <location>
        <begin position="277"/>
        <end position="302"/>
    </location>
</feature>
<dbReference type="Gene3D" id="1.20.1250.20">
    <property type="entry name" value="MFS general substrate transporter like domains"/>
    <property type="match status" value="1"/>
</dbReference>
<dbReference type="Pfam" id="PF07690">
    <property type="entry name" value="MFS_1"/>
    <property type="match status" value="1"/>
</dbReference>
<evidence type="ECO:0000259" key="8">
    <source>
        <dbReference type="PROSITE" id="PS50850"/>
    </source>
</evidence>
<feature type="transmembrane region" description="Helical" evidence="7">
    <location>
        <begin position="308"/>
        <end position="330"/>
    </location>
</feature>
<feature type="transmembrane region" description="Helical" evidence="7">
    <location>
        <begin position="241"/>
        <end position="257"/>
    </location>
</feature>
<evidence type="ECO:0000256" key="7">
    <source>
        <dbReference type="SAM" id="Phobius"/>
    </source>
</evidence>
<comment type="caution">
    <text evidence="9">The sequence shown here is derived from an EMBL/GenBank/DDBJ whole genome shotgun (WGS) entry which is preliminary data.</text>
</comment>
<dbReference type="PRINTS" id="PR00758">
    <property type="entry name" value="ARSENICPUMP"/>
</dbReference>
<dbReference type="InterPro" id="IPR020846">
    <property type="entry name" value="MFS_dom"/>
</dbReference>
<dbReference type="InterPro" id="IPR011701">
    <property type="entry name" value="MFS"/>
</dbReference>
<dbReference type="Proteomes" id="UP000286716">
    <property type="component" value="Unassembled WGS sequence"/>
</dbReference>
<keyword evidence="4 7" id="KW-0812">Transmembrane</keyword>
<comment type="subcellular location">
    <subcellularLocation>
        <location evidence="1">Cell membrane</location>
        <topology evidence="1">Multi-pass membrane protein</topology>
    </subcellularLocation>
</comment>
<protein>
    <submittedName>
        <fullName evidence="9">MFS transporter</fullName>
    </submittedName>
</protein>
<dbReference type="SUPFAM" id="SSF103473">
    <property type="entry name" value="MFS general substrate transporter"/>
    <property type="match status" value="1"/>
</dbReference>
<feature type="transmembrane region" description="Helical" evidence="7">
    <location>
        <begin position="414"/>
        <end position="433"/>
    </location>
</feature>
<keyword evidence="6 7" id="KW-0472">Membrane</keyword>
<dbReference type="EMBL" id="QHHU01000021">
    <property type="protein sequence ID" value="RSM44214.1"/>
    <property type="molecule type" value="Genomic_DNA"/>
</dbReference>
<feature type="transmembrane region" description="Helical" evidence="7">
    <location>
        <begin position="439"/>
        <end position="458"/>
    </location>
</feature>
<evidence type="ECO:0000256" key="1">
    <source>
        <dbReference type="ARBA" id="ARBA00004651"/>
    </source>
</evidence>
<feature type="transmembrane region" description="Helical" evidence="7">
    <location>
        <begin position="178"/>
        <end position="197"/>
    </location>
</feature>
<dbReference type="PANTHER" id="PTHR42718:SF9">
    <property type="entry name" value="MAJOR FACILITATOR SUPERFAMILY MULTIDRUG TRANSPORTER MFSC"/>
    <property type="match status" value="1"/>
</dbReference>
<sequence>MSFPVAAGSAERCAGPAGAPAQARPALIAAVLGFFVITLDAVVVNVALPSIRADLGGSVAGLQWVIDAYTVLFAALLLTAGSLTDRTGARRTFGAGLAGFVLASVACGLSPTLAALVAARFVQGSAAAVMTPSSMAMIRQAFPEPVTRGRALAMWAMGGAVASSSGPVLGGVLDAIDWRWIFFVNVPVGALALLLLTRVSRSSRRPAPVDAVGQVTGVLAMGGLTYGAIEAGTAGLTAPRVLGAFAIAVAALTLFVVTERRVAHPMTPPGLFRSPTVVIIVATGFAFMVCYFGLPFVFSLWFQEVRGLSALATGVAFLPMMLIGAALTPFSARLAERFGHKVLIVAGLLSMTAGSIVLSLLPASTPLWALSALMMLVGLGGPLVSPPAATVLLDAVTARDTGTASGVFNTSRQVGGALAVAVFGALLADPATFQQGVRTSLLLAAAVAATTAIAALRLRIVRTTLTDT</sequence>
<feature type="transmembrane region" description="Helical" evidence="7">
    <location>
        <begin position="26"/>
        <end position="48"/>
    </location>
</feature>
<dbReference type="PROSITE" id="PS50850">
    <property type="entry name" value="MFS"/>
    <property type="match status" value="1"/>
</dbReference>
<dbReference type="InterPro" id="IPR036259">
    <property type="entry name" value="MFS_trans_sf"/>
</dbReference>
<evidence type="ECO:0000256" key="4">
    <source>
        <dbReference type="ARBA" id="ARBA00022692"/>
    </source>
</evidence>
<gene>
    <name evidence="9" type="ORF">DMA12_16840</name>
</gene>
<feature type="transmembrane region" description="Helical" evidence="7">
    <location>
        <begin position="209"/>
        <end position="229"/>
    </location>
</feature>
<dbReference type="AlphaFoldDB" id="A0A428WMA0"/>
<dbReference type="GO" id="GO:0015105">
    <property type="term" value="F:arsenite transmembrane transporter activity"/>
    <property type="evidence" value="ECO:0007669"/>
    <property type="project" value="InterPro"/>
</dbReference>
<dbReference type="RefSeq" id="WP_020639869.1">
    <property type="nucleotide sequence ID" value="NZ_QHHU01000021.1"/>
</dbReference>
<keyword evidence="3" id="KW-1003">Cell membrane</keyword>
<accession>A0A428WMA0</accession>
<keyword evidence="2" id="KW-0813">Transport</keyword>